<name>A0A6A5UNW2_9PLEO</name>
<evidence type="ECO:0000313" key="2">
    <source>
        <dbReference type="Proteomes" id="UP000800036"/>
    </source>
</evidence>
<evidence type="ECO:0000313" key="1">
    <source>
        <dbReference type="EMBL" id="KAF1966621.1"/>
    </source>
</evidence>
<dbReference type="AlphaFoldDB" id="A0A6A5UNW2"/>
<dbReference type="EMBL" id="ML976743">
    <property type="protein sequence ID" value="KAF1966621.1"/>
    <property type="molecule type" value="Genomic_DNA"/>
</dbReference>
<sequence length="160" mass="18562">MKMRRSRRFRIRSFFRTRTRTMSSHDYSSVLPRLHETGEALKLTQVIFYDTSCGRKLGREASPSMLSGWHALGHPLKSTFQPPPPLHSNTPMISISITQKRFRRAKTCLFTLSPCIIGQDIQRPQGILRIYMVVWTILCLHPWCSRRSRTIFIGRISKSG</sequence>
<accession>A0A6A5UNW2</accession>
<dbReference type="Proteomes" id="UP000800036">
    <property type="component" value="Unassembled WGS sequence"/>
</dbReference>
<gene>
    <name evidence="1" type="ORF">BU23DRAFT_314250</name>
</gene>
<proteinExistence type="predicted"/>
<organism evidence="1 2">
    <name type="scientific">Bimuria novae-zelandiae CBS 107.79</name>
    <dbReference type="NCBI Taxonomy" id="1447943"/>
    <lineage>
        <taxon>Eukaryota</taxon>
        <taxon>Fungi</taxon>
        <taxon>Dikarya</taxon>
        <taxon>Ascomycota</taxon>
        <taxon>Pezizomycotina</taxon>
        <taxon>Dothideomycetes</taxon>
        <taxon>Pleosporomycetidae</taxon>
        <taxon>Pleosporales</taxon>
        <taxon>Massarineae</taxon>
        <taxon>Didymosphaeriaceae</taxon>
        <taxon>Bimuria</taxon>
    </lineage>
</organism>
<reference evidence="1" key="1">
    <citation type="journal article" date="2020" name="Stud. Mycol.">
        <title>101 Dothideomycetes genomes: a test case for predicting lifestyles and emergence of pathogens.</title>
        <authorList>
            <person name="Haridas S."/>
            <person name="Albert R."/>
            <person name="Binder M."/>
            <person name="Bloem J."/>
            <person name="Labutti K."/>
            <person name="Salamov A."/>
            <person name="Andreopoulos B."/>
            <person name="Baker S."/>
            <person name="Barry K."/>
            <person name="Bills G."/>
            <person name="Bluhm B."/>
            <person name="Cannon C."/>
            <person name="Castanera R."/>
            <person name="Culley D."/>
            <person name="Daum C."/>
            <person name="Ezra D."/>
            <person name="Gonzalez J."/>
            <person name="Henrissat B."/>
            <person name="Kuo A."/>
            <person name="Liang C."/>
            <person name="Lipzen A."/>
            <person name="Lutzoni F."/>
            <person name="Magnuson J."/>
            <person name="Mondo S."/>
            <person name="Nolan M."/>
            <person name="Ohm R."/>
            <person name="Pangilinan J."/>
            <person name="Park H.-J."/>
            <person name="Ramirez L."/>
            <person name="Alfaro M."/>
            <person name="Sun H."/>
            <person name="Tritt A."/>
            <person name="Yoshinaga Y."/>
            <person name="Zwiers L.-H."/>
            <person name="Turgeon B."/>
            <person name="Goodwin S."/>
            <person name="Spatafora J."/>
            <person name="Crous P."/>
            <person name="Grigoriev I."/>
        </authorList>
    </citation>
    <scope>NUCLEOTIDE SEQUENCE</scope>
    <source>
        <strain evidence="1">CBS 107.79</strain>
    </source>
</reference>
<protein>
    <submittedName>
        <fullName evidence="1">Uncharacterized protein</fullName>
    </submittedName>
</protein>
<keyword evidence="2" id="KW-1185">Reference proteome</keyword>